<feature type="transmembrane region" description="Helical" evidence="1">
    <location>
        <begin position="12"/>
        <end position="38"/>
    </location>
</feature>
<reference evidence="2" key="2">
    <citation type="journal article" date="2023" name="Microbiol Resour">
        <title>Decontamination and Annotation of the Draft Genome Sequence of the Oomycete Lagenidium giganteum ARSEF 373.</title>
        <authorList>
            <person name="Morgan W.R."/>
            <person name="Tartar A."/>
        </authorList>
    </citation>
    <scope>NUCLEOTIDE SEQUENCE</scope>
    <source>
        <strain evidence="2">ARSEF 373</strain>
    </source>
</reference>
<proteinExistence type="predicted"/>
<dbReference type="EMBL" id="DAKRPA010000134">
    <property type="protein sequence ID" value="DAZ97473.1"/>
    <property type="molecule type" value="Genomic_DNA"/>
</dbReference>
<reference evidence="2" key="1">
    <citation type="submission" date="2022-11" db="EMBL/GenBank/DDBJ databases">
        <authorList>
            <person name="Morgan W.R."/>
            <person name="Tartar A."/>
        </authorList>
    </citation>
    <scope>NUCLEOTIDE SEQUENCE</scope>
    <source>
        <strain evidence="2">ARSEF 373</strain>
    </source>
</reference>
<sequence>MHNTAFLKGRTIMVVVMGLLYGAGGDGCDLATALFLALGQASQIATFLAAGELFYMPLPHVVVRA</sequence>
<keyword evidence="1" id="KW-0812">Transmembrane</keyword>
<dbReference type="Proteomes" id="UP001146120">
    <property type="component" value="Unassembled WGS sequence"/>
</dbReference>
<evidence type="ECO:0000313" key="2">
    <source>
        <dbReference type="EMBL" id="DAZ97473.1"/>
    </source>
</evidence>
<gene>
    <name evidence="2" type="ORF">N0F65_009956</name>
</gene>
<organism evidence="2 3">
    <name type="scientific">Lagenidium giganteum</name>
    <dbReference type="NCBI Taxonomy" id="4803"/>
    <lineage>
        <taxon>Eukaryota</taxon>
        <taxon>Sar</taxon>
        <taxon>Stramenopiles</taxon>
        <taxon>Oomycota</taxon>
        <taxon>Peronosporomycetes</taxon>
        <taxon>Pythiales</taxon>
        <taxon>Pythiaceae</taxon>
    </lineage>
</organism>
<protein>
    <submittedName>
        <fullName evidence="2">Uncharacterized protein</fullName>
    </submittedName>
</protein>
<keyword evidence="3" id="KW-1185">Reference proteome</keyword>
<evidence type="ECO:0000256" key="1">
    <source>
        <dbReference type="SAM" id="Phobius"/>
    </source>
</evidence>
<name>A0AAV2YUL1_9STRA</name>
<evidence type="ECO:0000313" key="3">
    <source>
        <dbReference type="Proteomes" id="UP001146120"/>
    </source>
</evidence>
<feature type="transmembrane region" description="Helical" evidence="1">
    <location>
        <begin position="44"/>
        <end position="63"/>
    </location>
</feature>
<dbReference type="AlphaFoldDB" id="A0AAV2YUL1"/>
<keyword evidence="1" id="KW-1133">Transmembrane helix</keyword>
<accession>A0AAV2YUL1</accession>
<keyword evidence="1" id="KW-0472">Membrane</keyword>
<comment type="caution">
    <text evidence="2">The sequence shown here is derived from an EMBL/GenBank/DDBJ whole genome shotgun (WGS) entry which is preliminary data.</text>
</comment>